<dbReference type="InterPro" id="IPR012336">
    <property type="entry name" value="Thioredoxin-like_fold"/>
</dbReference>
<dbReference type="InterPro" id="IPR036249">
    <property type="entry name" value="Thioredoxin-like_sf"/>
</dbReference>
<gene>
    <name evidence="6" type="ORF">JCM15548_11099</name>
</gene>
<evidence type="ECO:0000313" key="6">
    <source>
        <dbReference type="EMBL" id="GAO28952.1"/>
    </source>
</evidence>
<keyword evidence="4" id="KW-0676">Redox-active center</keyword>
<reference evidence="6 7" key="1">
    <citation type="journal article" date="2015" name="Microbes Environ.">
        <title>Distribution and evolution of nitrogen fixation genes in the phylum bacteroidetes.</title>
        <authorList>
            <person name="Inoue J."/>
            <person name="Oshima K."/>
            <person name="Suda W."/>
            <person name="Sakamoto M."/>
            <person name="Iino T."/>
            <person name="Noda S."/>
            <person name="Hongoh Y."/>
            <person name="Hattori M."/>
            <person name="Ohkuma M."/>
        </authorList>
    </citation>
    <scope>NUCLEOTIDE SEQUENCE [LARGE SCALE GENOMIC DNA]</scope>
    <source>
        <strain evidence="6">JCM 15548</strain>
    </source>
</reference>
<dbReference type="Gene3D" id="3.40.30.10">
    <property type="entry name" value="Glutaredoxin"/>
    <property type="match status" value="1"/>
</dbReference>
<proteinExistence type="predicted"/>
<sequence>MTLSSYLELTKIELSDSATVLSFLVNFRPHNWISIPKETYIQNPVDEEKLFVVGTEGIPFNEKYWMPDSGQVAYKLIFPPVDKDWERLDYGEDISEGSSWAIFDVQLKPNEVSSLVPTEFKGNWFNVSNAYWELGLLDTLAIYKNQIWKYKAGDFSNNKGQLTLTGREGEVRLYLRNEENGQMLAGEDPENLRTYVTNDVLSSMTIPMDSSVYTPPVFHSDSVTFSGFIAGYSPRVGFKTFTLYVNDILTGEQSSKTIRISESGEFSITFPYYYPHSAFLRSPFAGGSLFLEPGKDLFVMYDGQDIFYMGELGKLNKDLQDLREIVLFNYRHMQAVILNMTPLDYKAFINEQYEESLLKLNEFEKTHGLQPKVRQIKELDLRYRRAENLLSYQMNFDQAYRQKHEVPRSQRELPIEIESPDHEYYDFLTTDFANNPLAVVADSYNSFVNRLMYSDLLRDNQSLSLSTMDIVERLLESGQKLAPEEVQMMERLKAYETSEGKMAIDAFNKKHMDLINGFVSKYSEDLKDLFENNRRLNVTITMMADHLKIKDVEITDEEQELVDAVTAFNQSPPVIEAQVFQKENGEATSQFHKNHRDFVNKIFAEARKDSRNRLLKDSVGIESGLMVDVMNAQDFLRPVASQMVPAAEEELEVFQKETSTPFIAAYAEVVNDRSLAKIEANKTKSGYTKNEVPKSEADQIFEAMMAKFKGKVAYVDFWASWCGPCRSGIERVKSLKEELKDEEVVFVYITNQSTPEKTWENMIPDIKGEHFRVSTDEWNFLSEKFNISGIPHYVLVDKTGHVVEPKMGYHANEALKNKLLEHINK</sequence>
<comment type="subcellular location">
    <subcellularLocation>
        <location evidence="1">Cell envelope</location>
    </subcellularLocation>
</comment>
<feature type="domain" description="Thioredoxin" evidence="5">
    <location>
        <begin position="656"/>
        <end position="825"/>
    </location>
</feature>
<dbReference type="GO" id="GO:0017004">
    <property type="term" value="P:cytochrome complex assembly"/>
    <property type="evidence" value="ECO:0007669"/>
    <property type="project" value="UniProtKB-KW"/>
</dbReference>
<dbReference type="STRING" id="1236989.JCM15548_11099"/>
<keyword evidence="7" id="KW-1185">Reference proteome</keyword>
<dbReference type="Pfam" id="PF13905">
    <property type="entry name" value="Thioredoxin_8"/>
    <property type="match status" value="1"/>
</dbReference>
<dbReference type="GO" id="GO:0030313">
    <property type="term" value="C:cell envelope"/>
    <property type="evidence" value="ECO:0007669"/>
    <property type="project" value="UniProtKB-SubCell"/>
</dbReference>
<dbReference type="CDD" id="cd02966">
    <property type="entry name" value="TlpA_like_family"/>
    <property type="match status" value="1"/>
</dbReference>
<accession>A0A0E9LTQ5</accession>
<evidence type="ECO:0000313" key="7">
    <source>
        <dbReference type="Proteomes" id="UP000032900"/>
    </source>
</evidence>
<dbReference type="PANTHER" id="PTHR42852">
    <property type="entry name" value="THIOL:DISULFIDE INTERCHANGE PROTEIN DSBE"/>
    <property type="match status" value="1"/>
</dbReference>
<keyword evidence="3" id="KW-1015">Disulfide bond</keyword>
<comment type="caution">
    <text evidence="6">The sequence shown here is derived from an EMBL/GenBank/DDBJ whole genome shotgun (WGS) entry which is preliminary data.</text>
</comment>
<evidence type="ECO:0000256" key="3">
    <source>
        <dbReference type="ARBA" id="ARBA00023157"/>
    </source>
</evidence>
<evidence type="ECO:0000256" key="1">
    <source>
        <dbReference type="ARBA" id="ARBA00004196"/>
    </source>
</evidence>
<dbReference type="PANTHER" id="PTHR42852:SF6">
    <property type="entry name" value="THIOL:DISULFIDE INTERCHANGE PROTEIN DSBE"/>
    <property type="match status" value="1"/>
</dbReference>
<evidence type="ECO:0000256" key="2">
    <source>
        <dbReference type="ARBA" id="ARBA00022748"/>
    </source>
</evidence>
<dbReference type="InterPro" id="IPR050553">
    <property type="entry name" value="Thioredoxin_ResA/DsbE_sf"/>
</dbReference>
<dbReference type="PROSITE" id="PS51352">
    <property type="entry name" value="THIOREDOXIN_2"/>
    <property type="match status" value="1"/>
</dbReference>
<dbReference type="AlphaFoldDB" id="A0A0E9LTQ5"/>
<evidence type="ECO:0000259" key="5">
    <source>
        <dbReference type="PROSITE" id="PS51352"/>
    </source>
</evidence>
<dbReference type="SUPFAM" id="SSF52833">
    <property type="entry name" value="Thioredoxin-like"/>
    <property type="match status" value="1"/>
</dbReference>
<protein>
    <submittedName>
        <fullName evidence="6">Thiol:disulfide interchange protein TlpA</fullName>
    </submittedName>
</protein>
<evidence type="ECO:0000256" key="4">
    <source>
        <dbReference type="ARBA" id="ARBA00023284"/>
    </source>
</evidence>
<name>A0A0E9LTQ5_9BACT</name>
<dbReference type="EMBL" id="BAZW01000005">
    <property type="protein sequence ID" value="GAO28952.1"/>
    <property type="molecule type" value="Genomic_DNA"/>
</dbReference>
<organism evidence="6 7">
    <name type="scientific">Geofilum rubicundum JCM 15548</name>
    <dbReference type="NCBI Taxonomy" id="1236989"/>
    <lineage>
        <taxon>Bacteria</taxon>
        <taxon>Pseudomonadati</taxon>
        <taxon>Bacteroidota</taxon>
        <taxon>Bacteroidia</taxon>
        <taxon>Marinilabiliales</taxon>
        <taxon>Marinilabiliaceae</taxon>
        <taxon>Geofilum</taxon>
    </lineage>
</organism>
<dbReference type="Proteomes" id="UP000032900">
    <property type="component" value="Unassembled WGS sequence"/>
</dbReference>
<dbReference type="InterPro" id="IPR013766">
    <property type="entry name" value="Thioredoxin_domain"/>
</dbReference>
<keyword evidence="2" id="KW-0201">Cytochrome c-type biogenesis</keyword>